<name>A0A074ZH04_OPIVI</name>
<sequence length="98" mass="10992">MRKDEASSSHRSVNFGQMIKSAVLYSPELIGQPCYDSVNESRLCKSTDYLKDTTKTPSTPRITGALVEEPFWDLLELGGSTCDTLRKLGMVNFPKMRD</sequence>
<dbReference type="EMBL" id="KL596791">
    <property type="protein sequence ID" value="KER24962.1"/>
    <property type="molecule type" value="Genomic_DNA"/>
</dbReference>
<keyword evidence="2" id="KW-1185">Reference proteome</keyword>
<accession>A0A074ZH04</accession>
<gene>
    <name evidence="1" type="ORF">T265_07471</name>
</gene>
<dbReference type="RefSeq" id="XP_009171268.1">
    <property type="nucleotide sequence ID" value="XM_009173004.1"/>
</dbReference>
<dbReference type="AlphaFoldDB" id="A0A074ZH04"/>
<evidence type="ECO:0000313" key="1">
    <source>
        <dbReference type="EMBL" id="KER24962.1"/>
    </source>
</evidence>
<dbReference type="KEGG" id="ovi:T265_07471"/>
<dbReference type="Proteomes" id="UP000054324">
    <property type="component" value="Unassembled WGS sequence"/>
</dbReference>
<evidence type="ECO:0000313" key="2">
    <source>
        <dbReference type="Proteomes" id="UP000054324"/>
    </source>
</evidence>
<dbReference type="CTD" id="20321650"/>
<dbReference type="GeneID" id="20321650"/>
<protein>
    <submittedName>
        <fullName evidence="1">Uncharacterized protein</fullName>
    </submittedName>
</protein>
<reference evidence="1 2" key="1">
    <citation type="submission" date="2013-11" db="EMBL/GenBank/DDBJ databases">
        <title>Opisthorchis viverrini - life in the bile duct.</title>
        <authorList>
            <person name="Young N.D."/>
            <person name="Nagarajan N."/>
            <person name="Lin S.J."/>
            <person name="Korhonen P.K."/>
            <person name="Jex A.R."/>
            <person name="Hall R.S."/>
            <person name="Safavi-Hemami H."/>
            <person name="Kaewkong W."/>
            <person name="Bertrand D."/>
            <person name="Gao S."/>
            <person name="Seet Q."/>
            <person name="Wongkham S."/>
            <person name="Teh B.T."/>
            <person name="Wongkham C."/>
            <person name="Intapan P.M."/>
            <person name="Maleewong W."/>
            <person name="Yang X."/>
            <person name="Hu M."/>
            <person name="Wang Z."/>
            <person name="Hofmann A."/>
            <person name="Sternberg P.W."/>
            <person name="Tan P."/>
            <person name="Wang J."/>
            <person name="Gasser R.B."/>
        </authorList>
    </citation>
    <scope>NUCLEOTIDE SEQUENCE [LARGE SCALE GENOMIC DNA]</scope>
</reference>
<proteinExistence type="predicted"/>
<organism evidence="1 2">
    <name type="scientific">Opisthorchis viverrini</name>
    <name type="common">Southeast Asian liver fluke</name>
    <dbReference type="NCBI Taxonomy" id="6198"/>
    <lineage>
        <taxon>Eukaryota</taxon>
        <taxon>Metazoa</taxon>
        <taxon>Spiralia</taxon>
        <taxon>Lophotrochozoa</taxon>
        <taxon>Platyhelminthes</taxon>
        <taxon>Trematoda</taxon>
        <taxon>Digenea</taxon>
        <taxon>Opisthorchiida</taxon>
        <taxon>Opisthorchiata</taxon>
        <taxon>Opisthorchiidae</taxon>
        <taxon>Opisthorchis</taxon>
    </lineage>
</organism>